<accession>A0ACD3AY59</accession>
<evidence type="ECO:0000313" key="2">
    <source>
        <dbReference type="Proteomes" id="UP000308600"/>
    </source>
</evidence>
<sequence>MANSTRFSQEDSRLISQLFGISKSNPRLVRSSEYKIPAEPDITINSWKMDEYKYNVVPSPFPTLARGLFTTEIDTDREITDDRDRRYRIVVRGYDKFFNIGEVPWTTWPAIKTHTSAPYTLTLKSNGCIIFIAALTPSKILVTSKHSLGPLTDTALSHAQAGEGWLRKYLEKKGRSEEDLAKVLWDNKWTAIAELCDDSFEEHVLPYPPEKTGLHLHGINLTTKQFTTLPQAAVDKFAEEWGFIKTESISLNTVEEVQKFSTECAETGEWNGEAVEGFVVRTHVAPDSGGVAQAPASAEEKGKAKTTHPPYPPGSTFFFKIKFDEPYMMYRDWREITKSLITQRTKAPNDPLSLALLPSKKMQRKETRVYARWVRDEIERDLAQFDGFNKGKGIIATRERFQRWLETEAGKKATEEVMEDWEDLEHSFVKTIILPIAIPGCGKTTVANALVRLFDFGHTQSDDVKSKKLAPVFLRNVEGLLKKHDVVIADKNNHIPQHREQLREVATKFVPQGADTTERKRRVRLVALDWSHAVRALPSSTVHRLCASRIMGRGDNHQTLTPEDDHEGVVWMFINQLEELSVGTQAGPAVADEDGLLRGVVGSGGGEVDVCIEMDLQDEDVGGQEEQATSLDNSIRKAIVGVVKALKLEMPTEERIVDAITYAKSYVSPTIIKAREDALKNLDKAEQSQPTKKEKKKTPRYYGFLPELHLAELLGKHVFANLEEDDRKFWVELKDGKKVTTRPHVTIVHSKELPQRPSEGQEEEANTPPTPSQGDDGERKLTPDEAQVLWDRCVELKKLKKPAKFKFTLGHVVWNERIMAVTVDNVVLAKEGEARVDSAEANEDSSSTAVAVTESRAGAEFIEALPDFLRDRFHITVGTADNDIPAVEGGWLVRDWRKGGRKEKDGNVRAVKIGEEGLDIYGAVKGLSG</sequence>
<reference evidence="1 2" key="1">
    <citation type="journal article" date="2019" name="Nat. Ecol. Evol.">
        <title>Megaphylogeny resolves global patterns of mushroom evolution.</title>
        <authorList>
            <person name="Varga T."/>
            <person name="Krizsan K."/>
            <person name="Foldi C."/>
            <person name="Dima B."/>
            <person name="Sanchez-Garcia M."/>
            <person name="Sanchez-Ramirez S."/>
            <person name="Szollosi G.J."/>
            <person name="Szarkandi J.G."/>
            <person name="Papp V."/>
            <person name="Albert L."/>
            <person name="Andreopoulos W."/>
            <person name="Angelini C."/>
            <person name="Antonin V."/>
            <person name="Barry K.W."/>
            <person name="Bougher N.L."/>
            <person name="Buchanan P."/>
            <person name="Buyck B."/>
            <person name="Bense V."/>
            <person name="Catcheside P."/>
            <person name="Chovatia M."/>
            <person name="Cooper J."/>
            <person name="Damon W."/>
            <person name="Desjardin D."/>
            <person name="Finy P."/>
            <person name="Geml J."/>
            <person name="Haridas S."/>
            <person name="Hughes K."/>
            <person name="Justo A."/>
            <person name="Karasinski D."/>
            <person name="Kautmanova I."/>
            <person name="Kiss B."/>
            <person name="Kocsube S."/>
            <person name="Kotiranta H."/>
            <person name="LaButti K.M."/>
            <person name="Lechner B.E."/>
            <person name="Liimatainen K."/>
            <person name="Lipzen A."/>
            <person name="Lukacs Z."/>
            <person name="Mihaltcheva S."/>
            <person name="Morgado L.N."/>
            <person name="Niskanen T."/>
            <person name="Noordeloos M.E."/>
            <person name="Ohm R.A."/>
            <person name="Ortiz-Santana B."/>
            <person name="Ovrebo C."/>
            <person name="Racz N."/>
            <person name="Riley R."/>
            <person name="Savchenko A."/>
            <person name="Shiryaev A."/>
            <person name="Soop K."/>
            <person name="Spirin V."/>
            <person name="Szebenyi C."/>
            <person name="Tomsovsky M."/>
            <person name="Tulloss R.E."/>
            <person name="Uehling J."/>
            <person name="Grigoriev I.V."/>
            <person name="Vagvolgyi C."/>
            <person name="Papp T."/>
            <person name="Martin F.M."/>
            <person name="Miettinen O."/>
            <person name="Hibbett D.S."/>
            <person name="Nagy L.G."/>
        </authorList>
    </citation>
    <scope>NUCLEOTIDE SEQUENCE [LARGE SCALE GENOMIC DNA]</scope>
    <source>
        <strain evidence="1 2">NL-1719</strain>
    </source>
</reference>
<evidence type="ECO:0000313" key="1">
    <source>
        <dbReference type="EMBL" id="TFK70668.1"/>
    </source>
</evidence>
<dbReference type="Proteomes" id="UP000308600">
    <property type="component" value="Unassembled WGS sequence"/>
</dbReference>
<gene>
    <name evidence="1" type="ORF">BDN72DRAFT_525109</name>
</gene>
<proteinExistence type="predicted"/>
<organism evidence="1 2">
    <name type="scientific">Pluteus cervinus</name>
    <dbReference type="NCBI Taxonomy" id="181527"/>
    <lineage>
        <taxon>Eukaryota</taxon>
        <taxon>Fungi</taxon>
        <taxon>Dikarya</taxon>
        <taxon>Basidiomycota</taxon>
        <taxon>Agaricomycotina</taxon>
        <taxon>Agaricomycetes</taxon>
        <taxon>Agaricomycetidae</taxon>
        <taxon>Agaricales</taxon>
        <taxon>Pluteineae</taxon>
        <taxon>Pluteaceae</taxon>
        <taxon>Pluteus</taxon>
    </lineage>
</organism>
<protein>
    <submittedName>
        <fullName evidence="1">Uncharacterized protein</fullName>
    </submittedName>
</protein>
<name>A0ACD3AY59_9AGAR</name>
<dbReference type="EMBL" id="ML208309">
    <property type="protein sequence ID" value="TFK70668.1"/>
    <property type="molecule type" value="Genomic_DNA"/>
</dbReference>
<keyword evidence="2" id="KW-1185">Reference proteome</keyword>